<evidence type="ECO:0000313" key="4">
    <source>
        <dbReference type="EMBL" id="PQA88020.1"/>
    </source>
</evidence>
<dbReference type="SUPFAM" id="SSF56925">
    <property type="entry name" value="OMPA-like"/>
    <property type="match status" value="1"/>
</dbReference>
<evidence type="ECO:0000259" key="3">
    <source>
        <dbReference type="Pfam" id="PF13505"/>
    </source>
</evidence>
<dbReference type="InterPro" id="IPR011250">
    <property type="entry name" value="OMP/PagP_B-barrel"/>
</dbReference>
<organism evidence="4 5">
    <name type="scientific">Hyphococcus luteus</name>
    <dbReference type="NCBI Taxonomy" id="2058213"/>
    <lineage>
        <taxon>Bacteria</taxon>
        <taxon>Pseudomonadati</taxon>
        <taxon>Pseudomonadota</taxon>
        <taxon>Alphaproteobacteria</taxon>
        <taxon>Parvularculales</taxon>
        <taxon>Parvularculaceae</taxon>
        <taxon>Hyphococcus</taxon>
    </lineage>
</organism>
<accession>A0A2S7K686</accession>
<dbReference type="Proteomes" id="UP000239504">
    <property type="component" value="Unassembled WGS sequence"/>
</dbReference>
<reference evidence="4 5" key="1">
    <citation type="submission" date="2017-12" db="EMBL/GenBank/DDBJ databases">
        <authorList>
            <person name="Hurst M.R.H."/>
        </authorList>
    </citation>
    <scope>NUCLEOTIDE SEQUENCE [LARGE SCALE GENOMIC DNA]</scope>
    <source>
        <strain evidence="4 5">SY-3-19</strain>
    </source>
</reference>
<dbReference type="EMBL" id="PJCH01000005">
    <property type="protein sequence ID" value="PQA88020.1"/>
    <property type="molecule type" value="Genomic_DNA"/>
</dbReference>
<keyword evidence="1 2" id="KW-0732">Signal</keyword>
<proteinExistence type="predicted"/>
<evidence type="ECO:0000313" key="5">
    <source>
        <dbReference type="Proteomes" id="UP000239504"/>
    </source>
</evidence>
<dbReference type="AlphaFoldDB" id="A0A2S7K686"/>
<dbReference type="Gene3D" id="2.40.160.20">
    <property type="match status" value="1"/>
</dbReference>
<keyword evidence="5" id="KW-1185">Reference proteome</keyword>
<name>A0A2S7K686_9PROT</name>
<sequence>MKFGFAAAASLMVLSAGAAFAQDEVDYGSVYARLGAGVSFVSDWEQDYAFSPAPTSSLNCAPADPCAAVVLGPPSGQTVFLGNDWTAAAALGFDYADGIRTELEYRYAKTGVESAAVDYAEPLPQLSAGDDDIVAQFLMANFFFDFNNSTAVTPFIGGGVGGAFVSSRRDETDAALALQGRAGLSFEAGDELNFDLEYIYLRTNELDFGPRAETFPAGDFEISTSGERYRASSVMVSIRKAF</sequence>
<feature type="signal peptide" evidence="2">
    <location>
        <begin position="1"/>
        <end position="21"/>
    </location>
</feature>
<dbReference type="RefSeq" id="WP_104829265.1">
    <property type="nucleotide sequence ID" value="NZ_PJCH01000005.1"/>
</dbReference>
<evidence type="ECO:0000256" key="1">
    <source>
        <dbReference type="ARBA" id="ARBA00022729"/>
    </source>
</evidence>
<feature type="domain" description="Outer membrane protein beta-barrel" evidence="3">
    <location>
        <begin position="7"/>
        <end position="206"/>
    </location>
</feature>
<dbReference type="OrthoDB" id="5643626at2"/>
<feature type="chain" id="PRO_5015664661" description="Outer membrane protein beta-barrel domain-containing protein" evidence="2">
    <location>
        <begin position="22"/>
        <end position="242"/>
    </location>
</feature>
<dbReference type="Pfam" id="PF13505">
    <property type="entry name" value="OMP_b-brl"/>
    <property type="match status" value="1"/>
</dbReference>
<gene>
    <name evidence="4" type="ORF">CW354_06715</name>
</gene>
<evidence type="ECO:0000256" key="2">
    <source>
        <dbReference type="SAM" id="SignalP"/>
    </source>
</evidence>
<protein>
    <recommendedName>
        <fullName evidence="3">Outer membrane protein beta-barrel domain-containing protein</fullName>
    </recommendedName>
</protein>
<dbReference type="InterPro" id="IPR027385">
    <property type="entry name" value="Beta-barrel_OMP"/>
</dbReference>
<comment type="caution">
    <text evidence="4">The sequence shown here is derived from an EMBL/GenBank/DDBJ whole genome shotgun (WGS) entry which is preliminary data.</text>
</comment>